<dbReference type="Proteomes" id="UP001596395">
    <property type="component" value="Unassembled WGS sequence"/>
</dbReference>
<dbReference type="Gene3D" id="3.40.630.30">
    <property type="match status" value="1"/>
</dbReference>
<proteinExistence type="predicted"/>
<accession>A0ABD5VD40</accession>
<dbReference type="CDD" id="cd04301">
    <property type="entry name" value="NAT_SF"/>
    <property type="match status" value="1"/>
</dbReference>
<dbReference type="GO" id="GO:0016746">
    <property type="term" value="F:acyltransferase activity"/>
    <property type="evidence" value="ECO:0007669"/>
    <property type="project" value="UniProtKB-KW"/>
</dbReference>
<keyword evidence="2" id="KW-0012">Acyltransferase</keyword>
<name>A0ABD5VD40_9EURY</name>
<evidence type="ECO:0000313" key="2">
    <source>
        <dbReference type="EMBL" id="MFC6953310.1"/>
    </source>
</evidence>
<dbReference type="Pfam" id="PF00583">
    <property type="entry name" value="Acetyltransf_1"/>
    <property type="match status" value="1"/>
</dbReference>
<evidence type="ECO:0000313" key="3">
    <source>
        <dbReference type="Proteomes" id="UP001596395"/>
    </source>
</evidence>
<dbReference type="InterPro" id="IPR016181">
    <property type="entry name" value="Acyl_CoA_acyltransferase"/>
</dbReference>
<evidence type="ECO:0000259" key="1">
    <source>
        <dbReference type="PROSITE" id="PS51186"/>
    </source>
</evidence>
<gene>
    <name evidence="2" type="ORF">ACFQGB_10590</name>
</gene>
<dbReference type="RefSeq" id="WP_336350271.1">
    <property type="nucleotide sequence ID" value="NZ_JAZAQL010000002.1"/>
</dbReference>
<comment type="caution">
    <text evidence="2">The sequence shown here is derived from an EMBL/GenBank/DDBJ whole genome shotgun (WGS) entry which is preliminary data.</text>
</comment>
<dbReference type="EC" id="2.3.1.-" evidence="2"/>
<organism evidence="2 3">
    <name type="scientific">Halorubellus litoreus</name>
    <dbReference type="NCBI Taxonomy" id="755308"/>
    <lineage>
        <taxon>Archaea</taxon>
        <taxon>Methanobacteriati</taxon>
        <taxon>Methanobacteriota</taxon>
        <taxon>Stenosarchaea group</taxon>
        <taxon>Halobacteria</taxon>
        <taxon>Halobacteriales</taxon>
        <taxon>Halorubellaceae</taxon>
        <taxon>Halorubellus</taxon>
    </lineage>
</organism>
<keyword evidence="3" id="KW-1185">Reference proteome</keyword>
<dbReference type="SUPFAM" id="SSF55729">
    <property type="entry name" value="Acyl-CoA N-acyltransferases (Nat)"/>
    <property type="match status" value="1"/>
</dbReference>
<dbReference type="PROSITE" id="PS51186">
    <property type="entry name" value="GNAT"/>
    <property type="match status" value="1"/>
</dbReference>
<dbReference type="InterPro" id="IPR000182">
    <property type="entry name" value="GNAT_dom"/>
</dbReference>
<keyword evidence="2" id="KW-0808">Transferase</keyword>
<dbReference type="AlphaFoldDB" id="A0ABD5VD40"/>
<protein>
    <submittedName>
        <fullName evidence="2">GNAT family N-acetyltransferase</fullName>
        <ecNumber evidence="2">2.3.1.-</ecNumber>
    </submittedName>
</protein>
<reference evidence="2 3" key="1">
    <citation type="journal article" date="2019" name="Int. J. Syst. Evol. Microbiol.">
        <title>The Global Catalogue of Microorganisms (GCM) 10K type strain sequencing project: providing services to taxonomists for standard genome sequencing and annotation.</title>
        <authorList>
            <consortium name="The Broad Institute Genomics Platform"/>
            <consortium name="The Broad Institute Genome Sequencing Center for Infectious Disease"/>
            <person name="Wu L."/>
            <person name="Ma J."/>
        </authorList>
    </citation>
    <scope>NUCLEOTIDE SEQUENCE [LARGE SCALE GENOMIC DNA]</scope>
    <source>
        <strain evidence="2 3">GX26</strain>
    </source>
</reference>
<feature type="domain" description="N-acetyltransferase" evidence="1">
    <location>
        <begin position="1"/>
        <end position="157"/>
    </location>
</feature>
<sequence>MHCEVIGWPEDGATLRLDYREFGYAGKFAMSSTGKAVCHDRPHPVAETHEDPADAFAGRDSDDYATDVLAAVAFNEDRTDANTLWLRYVTVRADRRGDGLGPRLLAFVRDAASERGYDRLRIAVNNPYSYEALYKTGFAYTGRETGIAELVLEHPADEALSSDVDPAARYREGLDAFADRDDLSANEREFLAAKHERGPPAATR</sequence>
<dbReference type="EMBL" id="JBHSXN010000002">
    <property type="protein sequence ID" value="MFC6953310.1"/>
    <property type="molecule type" value="Genomic_DNA"/>
</dbReference>